<sequence>MDTCSPPNQPKKLAKHINLVRRDMSDLLFHFTRQRKTGENIKSANLVLDDILNEGKLRGTNQEGINDKVVCFTEAPIQEFNSIFSLASIGQTPRYEPYGVAVPKKWLYEQGGRHVIYDDPNAKSSFSEAQLYRFVPYDPLNGNDNTWEREWRIKKDELILDPKHTLVIVPSSTEAFEIVYGRANISIEEDWEADGFGEGYQTGSSEFHTPYWLAVSLDIFGFKTESNIKNLQ</sequence>
<keyword evidence="2" id="KW-1185">Reference proteome</keyword>
<dbReference type="EMBL" id="PTIY01000012">
    <property type="protein sequence ID" value="PPK68276.1"/>
    <property type="molecule type" value="Genomic_DNA"/>
</dbReference>
<comment type="caution">
    <text evidence="1">The sequence shown here is derived from an EMBL/GenBank/DDBJ whole genome shotgun (WGS) entry which is preliminary data.</text>
</comment>
<evidence type="ECO:0000313" key="1">
    <source>
        <dbReference type="EMBL" id="PPK68276.1"/>
    </source>
</evidence>
<accession>A0A2S6GSW0</accession>
<dbReference type="Proteomes" id="UP000238071">
    <property type="component" value="Unassembled WGS sequence"/>
</dbReference>
<proteinExistence type="predicted"/>
<dbReference type="AlphaFoldDB" id="A0A2S6GSW0"/>
<name>A0A2S6GSW0_9GAMM</name>
<protein>
    <submittedName>
        <fullName evidence="1">Uncharacterized protein</fullName>
    </submittedName>
</protein>
<evidence type="ECO:0000313" key="2">
    <source>
        <dbReference type="Proteomes" id="UP000238071"/>
    </source>
</evidence>
<organism evidence="1 2">
    <name type="scientific">Methylobacter tundripaludum</name>
    <dbReference type="NCBI Taxonomy" id="173365"/>
    <lineage>
        <taxon>Bacteria</taxon>
        <taxon>Pseudomonadati</taxon>
        <taxon>Pseudomonadota</taxon>
        <taxon>Gammaproteobacteria</taxon>
        <taxon>Methylococcales</taxon>
        <taxon>Methylococcaceae</taxon>
        <taxon>Methylobacter</taxon>
    </lineage>
</organism>
<reference evidence="1 2" key="1">
    <citation type="submission" date="2018-02" db="EMBL/GenBank/DDBJ databases">
        <title>Subsurface microbial communities from deep shales in Ohio and West Virginia, USA.</title>
        <authorList>
            <person name="Wrighton K."/>
        </authorList>
    </citation>
    <scope>NUCLEOTIDE SEQUENCE [LARGE SCALE GENOMIC DNA]</scope>
    <source>
        <strain evidence="1 2">OWC-G53F</strain>
    </source>
</reference>
<gene>
    <name evidence="1" type="ORF">B0F88_112108</name>
</gene>